<comment type="similarity">
    <text evidence="1">Belongs to the short-chain dehydrogenases/reductases (SDR) family.</text>
</comment>
<dbReference type="SUPFAM" id="SSF51735">
    <property type="entry name" value="NAD(P)-binding Rossmann-fold domains"/>
    <property type="match status" value="1"/>
</dbReference>
<dbReference type="Proteomes" id="UP001499967">
    <property type="component" value="Unassembled WGS sequence"/>
</dbReference>
<dbReference type="Gene3D" id="3.40.50.720">
    <property type="entry name" value="NAD(P)-binding Rossmann-like Domain"/>
    <property type="match status" value="1"/>
</dbReference>
<evidence type="ECO:0000313" key="3">
    <source>
        <dbReference type="EMBL" id="GAA0895928.1"/>
    </source>
</evidence>
<dbReference type="RefSeq" id="WP_343944329.1">
    <property type="nucleotide sequence ID" value="NZ_BAAAHP010000164.1"/>
</dbReference>
<dbReference type="EMBL" id="BAAAHP010000164">
    <property type="protein sequence ID" value="GAA0895928.1"/>
    <property type="molecule type" value="Genomic_DNA"/>
</dbReference>
<dbReference type="CDD" id="cd05233">
    <property type="entry name" value="SDR_c"/>
    <property type="match status" value="1"/>
</dbReference>
<dbReference type="InterPro" id="IPR020904">
    <property type="entry name" value="Sc_DH/Rdtase_CS"/>
</dbReference>
<evidence type="ECO:0000256" key="1">
    <source>
        <dbReference type="ARBA" id="ARBA00006484"/>
    </source>
</evidence>
<evidence type="ECO:0000256" key="2">
    <source>
        <dbReference type="ARBA" id="ARBA00023002"/>
    </source>
</evidence>
<protein>
    <submittedName>
        <fullName evidence="3">3-oxoacyl-ACP reductase FabG</fullName>
    </submittedName>
</protein>
<name>A0ABN1N765_9PSEU</name>
<reference evidence="3 4" key="1">
    <citation type="journal article" date="2019" name="Int. J. Syst. Evol. Microbiol.">
        <title>The Global Catalogue of Microorganisms (GCM) 10K type strain sequencing project: providing services to taxonomists for standard genome sequencing and annotation.</title>
        <authorList>
            <consortium name="The Broad Institute Genomics Platform"/>
            <consortium name="The Broad Institute Genome Sequencing Center for Infectious Disease"/>
            <person name="Wu L."/>
            <person name="Ma J."/>
        </authorList>
    </citation>
    <scope>NUCLEOTIDE SEQUENCE [LARGE SCALE GENOMIC DNA]</scope>
    <source>
        <strain evidence="3 4">JCM 11117</strain>
    </source>
</reference>
<comment type="caution">
    <text evidence="3">The sequence shown here is derived from an EMBL/GenBank/DDBJ whole genome shotgun (WGS) entry which is preliminary data.</text>
</comment>
<dbReference type="PANTHER" id="PTHR42760:SF115">
    <property type="entry name" value="3-OXOACYL-[ACYL-CARRIER-PROTEIN] REDUCTASE FABG"/>
    <property type="match status" value="1"/>
</dbReference>
<dbReference type="PRINTS" id="PR00080">
    <property type="entry name" value="SDRFAMILY"/>
</dbReference>
<sequence length="253" mass="26478">MGRLSGRTVLVTGGAQGIGAAVATALARDGAYVAIADLRVPERTVAAIREAGGAVFGGVCDVADPESVSRLVGEVLDRRDGIHGLVTNAALFTGLQPRPFETIPSEEFERVLTVNVRGTFEVIRAVAPVMRRQRDGSIVTVSSGTVFKGIPMWAHYVSSKGAVIAMTRALARELGPDGVRVNCVAPGFTLSEGVLDHSESFPRGLMDANVASRCLPREQTPDDLTGVMSFLLSGDSGFVTGQTVVVDGGSVLR</sequence>
<organism evidence="3 4">
    <name type="scientific">Pseudonocardia zijingensis</name>
    <dbReference type="NCBI Taxonomy" id="153376"/>
    <lineage>
        <taxon>Bacteria</taxon>
        <taxon>Bacillati</taxon>
        <taxon>Actinomycetota</taxon>
        <taxon>Actinomycetes</taxon>
        <taxon>Pseudonocardiales</taxon>
        <taxon>Pseudonocardiaceae</taxon>
        <taxon>Pseudonocardia</taxon>
    </lineage>
</organism>
<dbReference type="PANTHER" id="PTHR42760">
    <property type="entry name" value="SHORT-CHAIN DEHYDROGENASES/REDUCTASES FAMILY MEMBER"/>
    <property type="match status" value="1"/>
</dbReference>
<dbReference type="InterPro" id="IPR002347">
    <property type="entry name" value="SDR_fam"/>
</dbReference>
<proteinExistence type="inferred from homology"/>
<keyword evidence="2" id="KW-0560">Oxidoreductase</keyword>
<accession>A0ABN1N765</accession>
<evidence type="ECO:0000313" key="4">
    <source>
        <dbReference type="Proteomes" id="UP001499967"/>
    </source>
</evidence>
<dbReference type="InterPro" id="IPR036291">
    <property type="entry name" value="NAD(P)-bd_dom_sf"/>
</dbReference>
<keyword evidence="4" id="KW-1185">Reference proteome</keyword>
<gene>
    <name evidence="3" type="ORF">GCM10009559_53280</name>
</gene>
<dbReference type="Pfam" id="PF13561">
    <property type="entry name" value="adh_short_C2"/>
    <property type="match status" value="1"/>
</dbReference>
<dbReference type="PROSITE" id="PS00061">
    <property type="entry name" value="ADH_SHORT"/>
    <property type="match status" value="1"/>
</dbReference>
<dbReference type="PRINTS" id="PR00081">
    <property type="entry name" value="GDHRDH"/>
</dbReference>